<keyword evidence="2" id="KW-0732">Signal</keyword>
<dbReference type="GO" id="GO:0008237">
    <property type="term" value="F:metallopeptidase activity"/>
    <property type="evidence" value="ECO:0007669"/>
    <property type="project" value="InterPro"/>
</dbReference>
<dbReference type="OrthoDB" id="5516015at2"/>
<dbReference type="EMBL" id="ANAH02000005">
    <property type="protein sequence ID" value="EPX63635.1"/>
    <property type="molecule type" value="Genomic_DNA"/>
</dbReference>
<evidence type="ECO:0000256" key="2">
    <source>
        <dbReference type="SAM" id="SignalP"/>
    </source>
</evidence>
<evidence type="ECO:0000313" key="4">
    <source>
        <dbReference type="Proteomes" id="UP000011682"/>
    </source>
</evidence>
<sequence>MTRPLVMMASAVLCLCAPRAGAQVYHRTLVEGRPFCVFWPGREYVYRLDAAGSARTPGDSEFAAIEASVESWRAVSATCSDYTFRRGPDIAHPSVGYVEPPPGVESSEVNENVITFREQDCNDVTPPGDPCIKGGTCGNLYSCWEHGGGILGLTTTTYGKSSGKVFDADIELNAAPAGRGFLFTTVDSPPCDGSQTSGCVSADVQNTVTHELGHVVGLDHVPEQPGSTMEPSAFPGETNKRIIDVGSIAGFCDAYPRGLPPTQCGENPELGRRFQAVSHVPWSGCAAAPGALLPAAALLGAWALRRRRGRTHGP</sequence>
<organism evidence="3 4">
    <name type="scientific">Cystobacter fuscus (strain ATCC 25194 / DSM 2262 / NBRC 100088 / M29)</name>
    <dbReference type="NCBI Taxonomy" id="1242864"/>
    <lineage>
        <taxon>Bacteria</taxon>
        <taxon>Pseudomonadati</taxon>
        <taxon>Myxococcota</taxon>
        <taxon>Myxococcia</taxon>
        <taxon>Myxococcales</taxon>
        <taxon>Cystobacterineae</taxon>
        <taxon>Archangiaceae</taxon>
        <taxon>Cystobacter</taxon>
    </lineage>
</organism>
<evidence type="ECO:0008006" key="5">
    <source>
        <dbReference type="Google" id="ProtNLM"/>
    </source>
</evidence>
<dbReference type="eggNOG" id="COG5549">
    <property type="taxonomic scope" value="Bacteria"/>
</dbReference>
<accession>S9PH36</accession>
<protein>
    <recommendedName>
        <fullName evidence="5">Peptidase M10 metallopeptidase domain-containing protein</fullName>
    </recommendedName>
</protein>
<gene>
    <name evidence="3" type="ORF">D187_006043</name>
</gene>
<dbReference type="SUPFAM" id="SSF55486">
    <property type="entry name" value="Metalloproteases ('zincins'), catalytic domain"/>
    <property type="match status" value="1"/>
</dbReference>
<proteinExistence type="predicted"/>
<feature type="chain" id="PRO_5004554786" description="Peptidase M10 metallopeptidase domain-containing protein" evidence="2">
    <location>
        <begin position="23"/>
        <end position="314"/>
    </location>
</feature>
<dbReference type="Proteomes" id="UP000011682">
    <property type="component" value="Unassembled WGS sequence"/>
</dbReference>
<keyword evidence="4" id="KW-1185">Reference proteome</keyword>
<feature type="transmembrane region" description="Helical" evidence="1">
    <location>
        <begin position="280"/>
        <end position="304"/>
    </location>
</feature>
<dbReference type="NCBIfam" id="NF041905">
    <property type="entry name" value="MXAN_2677_2678"/>
    <property type="match status" value="1"/>
</dbReference>
<dbReference type="RefSeq" id="WP_002625051.1">
    <property type="nucleotide sequence ID" value="NZ_ANAH02000005.1"/>
</dbReference>
<keyword evidence="1" id="KW-1133">Transmembrane helix</keyword>
<evidence type="ECO:0000313" key="3">
    <source>
        <dbReference type="EMBL" id="EPX63635.1"/>
    </source>
</evidence>
<dbReference type="InterPro" id="IPR024079">
    <property type="entry name" value="MetalloPept_cat_dom_sf"/>
</dbReference>
<evidence type="ECO:0000256" key="1">
    <source>
        <dbReference type="SAM" id="Phobius"/>
    </source>
</evidence>
<keyword evidence="1" id="KW-0472">Membrane</keyword>
<comment type="caution">
    <text evidence="3">The sequence shown here is derived from an EMBL/GenBank/DDBJ whole genome shotgun (WGS) entry which is preliminary data.</text>
</comment>
<feature type="signal peptide" evidence="2">
    <location>
        <begin position="1"/>
        <end position="22"/>
    </location>
</feature>
<dbReference type="Gene3D" id="3.40.390.10">
    <property type="entry name" value="Collagenase (Catalytic Domain)"/>
    <property type="match status" value="1"/>
</dbReference>
<keyword evidence="1" id="KW-0812">Transmembrane</keyword>
<name>S9PH36_CYSF2</name>
<dbReference type="AlphaFoldDB" id="S9PH36"/>
<reference evidence="3" key="1">
    <citation type="submission" date="2013-05" db="EMBL/GenBank/DDBJ databases">
        <title>Genome assembly of Cystobacter fuscus DSM 2262.</title>
        <authorList>
            <person name="Sharma G."/>
            <person name="Khatri I."/>
            <person name="Kaur C."/>
            <person name="Mayilraj S."/>
            <person name="Subramanian S."/>
        </authorList>
    </citation>
    <scope>NUCLEOTIDE SEQUENCE [LARGE SCALE GENOMIC DNA]</scope>
    <source>
        <strain evidence="3">DSM 2262</strain>
    </source>
</reference>